<dbReference type="GeneID" id="56144848"/>
<gene>
    <name evidence="3" type="ORF">HYG81_16545</name>
</gene>
<evidence type="ECO:0000313" key="4">
    <source>
        <dbReference type="Proteomes" id="UP000510869"/>
    </source>
</evidence>
<dbReference type="Proteomes" id="UP000510869">
    <property type="component" value="Chromosome"/>
</dbReference>
<feature type="domain" description="Pyrrolo-quinoline quinone repeat" evidence="2">
    <location>
        <begin position="317"/>
        <end position="420"/>
    </location>
</feature>
<feature type="region of interest" description="Disordered" evidence="1">
    <location>
        <begin position="418"/>
        <end position="504"/>
    </location>
</feature>
<protein>
    <submittedName>
        <fullName evidence="3">PQQ-like beta-propeller repeat protein</fullName>
    </submittedName>
</protein>
<dbReference type="AlphaFoldDB" id="A0A7D6CN74"/>
<dbReference type="RefSeq" id="WP_180840857.1">
    <property type="nucleotide sequence ID" value="NZ_CP059154.1"/>
</dbReference>
<dbReference type="Pfam" id="PF13360">
    <property type="entry name" value="PQQ_2"/>
    <property type="match status" value="3"/>
</dbReference>
<dbReference type="OrthoDB" id="169171at2157"/>
<sequence length="519" mass="53948">MSEYQRRNVLRYAGLTLAVGTGATGTVAAQETDGGGSGDDETAGGDSTADEPATANGSSGWSSIRGDAGNTGFVPESTGPKSPVTVDWEYEHGGTFAVVDGTVYLIADDGQVRAIDAADGSLQWETEITTASREEPVVAMGPPAVAHDTVYVTSERGEPNLTALDAATGELRWQKGDLGAETNFSPTVADGLVFLVADRALYALDAHSGEQQWQFSPGTVTTDDGTERGDYIKRDSVAVADGTVFALGVNQLFALDVETGDERWTDRVEDWASSTFSGHPIAASGVVVAVKNDVVTVYDAETGAKRSTVPSYSLDVFTGDRVYAVTDDEDGERKTVTGYDSETGDRVWQPSDGDGSFTSAVVDSESVYVGHEESGVTAFDRTNGSGDWYVDTGTEPRQVAVVGETVYVSGDALFAIRTDGEDRVDGGDDGDENTSDDGNESAGDGNESAGNGNESAGAGNESVDAGNESIGGSGNEADDDTDTNSSDDSDETPGFTAGTSIAGGALALEWLRRRTDADE</sequence>
<keyword evidence="4" id="KW-1185">Reference proteome</keyword>
<feature type="compositionally biased region" description="Acidic residues" evidence="1">
    <location>
        <begin position="476"/>
        <end position="491"/>
    </location>
</feature>
<dbReference type="KEGG" id="nay:HYG81_16545"/>
<accession>A0A7D6CN74</accession>
<reference evidence="3 4" key="1">
    <citation type="submission" date="2020-07" db="EMBL/GenBank/DDBJ databases">
        <title>Natrinema (YPL30) sp. nov. and Haloterrigena xxxxxx (YPL8) sp. nov., isolated from a salt mine.</title>
        <authorList>
            <person name="Cui H."/>
        </authorList>
    </citation>
    <scope>NUCLEOTIDE SEQUENCE [LARGE SCALE GENOMIC DNA]</scope>
    <source>
        <strain evidence="3 4">YPL13</strain>
    </source>
</reference>
<feature type="domain" description="Pyrrolo-quinoline quinone repeat" evidence="2">
    <location>
        <begin position="236"/>
        <end position="305"/>
    </location>
</feature>
<dbReference type="PANTHER" id="PTHR34512">
    <property type="entry name" value="CELL SURFACE PROTEIN"/>
    <property type="match status" value="1"/>
</dbReference>
<name>A0A7D6CN74_9EURY</name>
<dbReference type="SUPFAM" id="SSF50998">
    <property type="entry name" value="Quinoprotein alcohol dehydrogenase-like"/>
    <property type="match status" value="2"/>
</dbReference>
<dbReference type="Gene3D" id="2.130.10.10">
    <property type="entry name" value="YVTN repeat-like/Quinoprotein amine dehydrogenase"/>
    <property type="match status" value="1"/>
</dbReference>
<dbReference type="SMART" id="SM00564">
    <property type="entry name" value="PQQ"/>
    <property type="match status" value="7"/>
</dbReference>
<evidence type="ECO:0000256" key="1">
    <source>
        <dbReference type="SAM" id="MobiDB-lite"/>
    </source>
</evidence>
<dbReference type="Gene3D" id="2.40.128.630">
    <property type="match status" value="1"/>
</dbReference>
<feature type="compositionally biased region" description="Low complexity" evidence="1">
    <location>
        <begin position="441"/>
        <end position="462"/>
    </location>
</feature>
<dbReference type="InterPro" id="IPR002372">
    <property type="entry name" value="PQQ_rpt_dom"/>
</dbReference>
<evidence type="ECO:0000259" key="2">
    <source>
        <dbReference type="Pfam" id="PF13360"/>
    </source>
</evidence>
<feature type="region of interest" description="Disordered" evidence="1">
    <location>
        <begin position="26"/>
        <end position="80"/>
    </location>
</feature>
<organism evidence="3 4">
    <name type="scientific">Natrinema zhouii</name>
    <dbReference type="NCBI Taxonomy" id="1710539"/>
    <lineage>
        <taxon>Archaea</taxon>
        <taxon>Methanobacteriati</taxon>
        <taxon>Methanobacteriota</taxon>
        <taxon>Stenosarchaea group</taxon>
        <taxon>Halobacteria</taxon>
        <taxon>Halobacteriales</taxon>
        <taxon>Natrialbaceae</taxon>
        <taxon>Natrinema</taxon>
    </lineage>
</organism>
<feature type="domain" description="Pyrrolo-quinoline quinone repeat" evidence="2">
    <location>
        <begin position="139"/>
        <end position="215"/>
    </location>
</feature>
<proteinExistence type="predicted"/>
<dbReference type="EMBL" id="CP059154">
    <property type="protein sequence ID" value="QLK25672.1"/>
    <property type="molecule type" value="Genomic_DNA"/>
</dbReference>
<dbReference type="InterPro" id="IPR018391">
    <property type="entry name" value="PQQ_b-propeller_rpt"/>
</dbReference>
<feature type="compositionally biased region" description="Acidic residues" evidence="1">
    <location>
        <begin position="427"/>
        <end position="439"/>
    </location>
</feature>
<dbReference type="Gene3D" id="2.40.10.480">
    <property type="match status" value="1"/>
</dbReference>
<dbReference type="PANTHER" id="PTHR34512:SF30">
    <property type="entry name" value="OUTER MEMBRANE PROTEIN ASSEMBLY FACTOR BAMB"/>
    <property type="match status" value="1"/>
</dbReference>
<dbReference type="InterPro" id="IPR015943">
    <property type="entry name" value="WD40/YVTN_repeat-like_dom_sf"/>
</dbReference>
<evidence type="ECO:0000313" key="3">
    <source>
        <dbReference type="EMBL" id="QLK25672.1"/>
    </source>
</evidence>
<dbReference type="InterPro" id="IPR011047">
    <property type="entry name" value="Quinoprotein_ADH-like_sf"/>
</dbReference>